<dbReference type="PANTHER" id="PTHR22870:SF408">
    <property type="entry name" value="OS09G0560450 PROTEIN"/>
    <property type="match status" value="1"/>
</dbReference>
<reference evidence="4" key="1">
    <citation type="journal article" date="2014" name="Proc. Natl. Acad. Sci. U.S.A.">
        <title>Extensive sampling of basidiomycete genomes demonstrates inadequacy of the white-rot/brown-rot paradigm for wood decay fungi.</title>
        <authorList>
            <person name="Riley R."/>
            <person name="Salamov A.A."/>
            <person name="Brown D.W."/>
            <person name="Nagy L.G."/>
            <person name="Floudas D."/>
            <person name="Held B.W."/>
            <person name="Levasseur A."/>
            <person name="Lombard V."/>
            <person name="Morin E."/>
            <person name="Otillar R."/>
            <person name="Lindquist E.A."/>
            <person name="Sun H."/>
            <person name="LaButti K.M."/>
            <person name="Schmutz J."/>
            <person name="Jabbour D."/>
            <person name="Luo H."/>
            <person name="Baker S.E."/>
            <person name="Pisabarro A.G."/>
            <person name="Walton J.D."/>
            <person name="Blanchette R.A."/>
            <person name="Henrissat B."/>
            <person name="Martin F."/>
            <person name="Cullen D."/>
            <person name="Hibbett D.S."/>
            <person name="Grigoriev I.V."/>
        </authorList>
    </citation>
    <scope>NUCLEOTIDE SEQUENCE [LARGE SCALE GENOMIC DNA]</scope>
    <source>
        <strain evidence="4">CBS 339.88</strain>
    </source>
</reference>
<sequence>MLALLSAGSNAHGQLGNGSLDDSPAFQPCSFIDLPPHALPIRTSQVLGLACGGNHTLILLEMEDRKRVLWGSGDGRRGQLGLNYQRDVLHGGSSGLFRNIQLPLRDNGLGDYSYKFVAATWETSYVVLSCEGKVDVIISLGSDDHGDLGVNGLNRQQTLMDFHVIRFDHILPQEGMKVDSISSGQRHVIVHLRSGSSSILVGWGTSRHGQLGQPTNTPFSPRPRIVFALSDSHSDQKVLCALGIQHTVVFHESDRISGLGSDRKGQLQVVKTFSTSCCIRSIGCTWNGSYLVVEGEEGWEVRSSGSNSHGQLGWESSEIISVGAVNFLPELDARNTSIKIACGSEHVVALVTPYTIEPPMSQVWGWGWNEHGNLGIGHTEDLPAPVKLWPASPDANGADIRGIWAGCGTSWICCHVPQSSVVLS</sequence>
<dbReference type="SUPFAM" id="SSF50985">
    <property type="entry name" value="RCC1/BLIP-II"/>
    <property type="match status" value="1"/>
</dbReference>
<evidence type="ECO:0008006" key="5">
    <source>
        <dbReference type="Google" id="ProtNLM"/>
    </source>
</evidence>
<dbReference type="PANTHER" id="PTHR22870">
    <property type="entry name" value="REGULATOR OF CHROMOSOME CONDENSATION"/>
    <property type="match status" value="1"/>
</dbReference>
<accession>A0A067STG7</accession>
<dbReference type="Pfam" id="PF00415">
    <property type="entry name" value="RCC1"/>
    <property type="match status" value="2"/>
</dbReference>
<evidence type="ECO:0000313" key="4">
    <source>
        <dbReference type="Proteomes" id="UP000027222"/>
    </source>
</evidence>
<organism evidence="3 4">
    <name type="scientific">Galerina marginata (strain CBS 339.88)</name>
    <dbReference type="NCBI Taxonomy" id="685588"/>
    <lineage>
        <taxon>Eukaryota</taxon>
        <taxon>Fungi</taxon>
        <taxon>Dikarya</taxon>
        <taxon>Basidiomycota</taxon>
        <taxon>Agaricomycotina</taxon>
        <taxon>Agaricomycetes</taxon>
        <taxon>Agaricomycetidae</taxon>
        <taxon>Agaricales</taxon>
        <taxon>Agaricineae</taxon>
        <taxon>Strophariaceae</taxon>
        <taxon>Galerina</taxon>
    </lineage>
</organism>
<evidence type="ECO:0000313" key="3">
    <source>
        <dbReference type="EMBL" id="KDR70959.1"/>
    </source>
</evidence>
<dbReference type="STRING" id="685588.A0A067STG7"/>
<dbReference type="Gene3D" id="2.130.10.30">
    <property type="entry name" value="Regulator of chromosome condensation 1/beta-lactamase-inhibitor protein II"/>
    <property type="match status" value="2"/>
</dbReference>
<feature type="repeat" description="RCC1" evidence="2">
    <location>
        <begin position="299"/>
        <end position="353"/>
    </location>
</feature>
<feature type="repeat" description="RCC1" evidence="2">
    <location>
        <begin position="198"/>
        <end position="253"/>
    </location>
</feature>
<keyword evidence="4" id="KW-1185">Reference proteome</keyword>
<evidence type="ECO:0000256" key="1">
    <source>
        <dbReference type="ARBA" id="ARBA00022737"/>
    </source>
</evidence>
<dbReference type="OrthoDB" id="5370059at2759"/>
<dbReference type="EMBL" id="KL142395">
    <property type="protein sequence ID" value="KDR70959.1"/>
    <property type="molecule type" value="Genomic_DNA"/>
</dbReference>
<name>A0A067STG7_GALM3</name>
<dbReference type="InterPro" id="IPR000408">
    <property type="entry name" value="Reg_chr_condens"/>
</dbReference>
<feature type="repeat" description="RCC1" evidence="2">
    <location>
        <begin position="2"/>
        <end position="62"/>
    </location>
</feature>
<dbReference type="HOGENOM" id="CLU_035268_0_0_1"/>
<dbReference type="PROSITE" id="PS50012">
    <property type="entry name" value="RCC1_3"/>
    <property type="match status" value="3"/>
</dbReference>
<proteinExistence type="predicted"/>
<dbReference type="InterPro" id="IPR051210">
    <property type="entry name" value="Ub_ligase/GEF_domain"/>
</dbReference>
<evidence type="ECO:0000256" key="2">
    <source>
        <dbReference type="PROSITE-ProRule" id="PRU00235"/>
    </source>
</evidence>
<keyword evidence="1" id="KW-0677">Repeat</keyword>
<gene>
    <name evidence="3" type="ORF">GALMADRAFT_814840</name>
</gene>
<dbReference type="InterPro" id="IPR009091">
    <property type="entry name" value="RCC1/BLIP-II"/>
</dbReference>
<dbReference type="AlphaFoldDB" id="A0A067STG7"/>
<dbReference type="Proteomes" id="UP000027222">
    <property type="component" value="Unassembled WGS sequence"/>
</dbReference>
<protein>
    <recommendedName>
        <fullName evidence="5">Secretion-regulating guanine nucleotide exchange factor</fullName>
    </recommendedName>
</protein>